<keyword evidence="4" id="KW-0633">Potassium transport</keyword>
<feature type="transmembrane region" description="Helical" evidence="13">
    <location>
        <begin position="35"/>
        <end position="55"/>
    </location>
</feature>
<evidence type="ECO:0000256" key="13">
    <source>
        <dbReference type="SAM" id="Phobius"/>
    </source>
</evidence>
<sequence length="191" mass="20893">MKPDRLNALTDGVVAIVLTIMVLELKIPEEPSLGAVVAVLPMLAAYLLAFIYVAIYWNNHHHMMQSAHKVTGAVLWANHSLLFCLTLFPLMIRWIDEAGPTPWPVASFGLVLVAASICYVLLERALVAAEGDSSGVKTAVGRGTKEWISFCGYVAAVPLSFASPFVAIAIYVAVAFLWLIPDRRFVRGLQR</sequence>
<dbReference type="EMBL" id="JAMGBE010000001">
    <property type="protein sequence ID" value="MCL6728702.1"/>
    <property type="molecule type" value="Genomic_DNA"/>
</dbReference>
<keyword evidence="3" id="KW-0813">Transport</keyword>
<proteinExistence type="inferred from homology"/>
<keyword evidence="7" id="KW-0630">Potassium</keyword>
<keyword evidence="5 13" id="KW-0812">Transmembrane</keyword>
<evidence type="ECO:0000256" key="10">
    <source>
        <dbReference type="ARBA" id="ARBA00023136"/>
    </source>
</evidence>
<feature type="transmembrane region" description="Helical" evidence="13">
    <location>
        <begin position="6"/>
        <end position="23"/>
    </location>
</feature>
<accession>A0ABT0RYM0</accession>
<reference evidence="14" key="1">
    <citation type="submission" date="2022-05" db="EMBL/GenBank/DDBJ databases">
        <authorList>
            <person name="Jo J.-H."/>
            <person name="Im W.-T."/>
        </authorList>
    </citation>
    <scope>NUCLEOTIDE SEQUENCE</scope>
    <source>
        <strain evidence="14">SE220</strain>
    </source>
</reference>
<comment type="catalytic activity">
    <reaction evidence="12">
        <text>K(+)(in) = K(+)(out)</text>
        <dbReference type="Rhea" id="RHEA:29463"/>
        <dbReference type="ChEBI" id="CHEBI:29103"/>
    </reaction>
</comment>
<comment type="similarity">
    <text evidence="2">Belongs to the TMEM175 family.</text>
</comment>
<dbReference type="Pfam" id="PF06736">
    <property type="entry name" value="TMEM175"/>
    <property type="match status" value="1"/>
</dbReference>
<feature type="transmembrane region" description="Helical" evidence="13">
    <location>
        <begin position="107"/>
        <end position="127"/>
    </location>
</feature>
<keyword evidence="8 13" id="KW-1133">Transmembrane helix</keyword>
<evidence type="ECO:0000313" key="14">
    <source>
        <dbReference type="EMBL" id="MCL6728702.1"/>
    </source>
</evidence>
<evidence type="ECO:0000256" key="12">
    <source>
        <dbReference type="ARBA" id="ARBA00034430"/>
    </source>
</evidence>
<evidence type="ECO:0000256" key="1">
    <source>
        <dbReference type="ARBA" id="ARBA00004141"/>
    </source>
</evidence>
<name>A0ABT0RYM0_9SPHN</name>
<keyword evidence="11" id="KW-0407">Ion channel</keyword>
<evidence type="ECO:0000313" key="15">
    <source>
        <dbReference type="Proteomes" id="UP001165342"/>
    </source>
</evidence>
<evidence type="ECO:0000256" key="2">
    <source>
        <dbReference type="ARBA" id="ARBA00006920"/>
    </source>
</evidence>
<evidence type="ECO:0000256" key="7">
    <source>
        <dbReference type="ARBA" id="ARBA00022958"/>
    </source>
</evidence>
<keyword evidence="10 13" id="KW-0472">Membrane</keyword>
<comment type="subcellular location">
    <subcellularLocation>
        <location evidence="1">Membrane</location>
        <topology evidence="1">Multi-pass membrane protein</topology>
    </subcellularLocation>
</comment>
<keyword evidence="15" id="KW-1185">Reference proteome</keyword>
<keyword evidence="9" id="KW-0406">Ion transport</keyword>
<dbReference type="InterPro" id="IPR010617">
    <property type="entry name" value="TMEM175-like"/>
</dbReference>
<feature type="transmembrane region" description="Helical" evidence="13">
    <location>
        <begin position="75"/>
        <end position="95"/>
    </location>
</feature>
<dbReference type="RefSeq" id="WP_249830206.1">
    <property type="nucleotide sequence ID" value="NZ_JAMGBE010000001.1"/>
</dbReference>
<gene>
    <name evidence="14" type="ORF">LZ538_01360</name>
</gene>
<evidence type="ECO:0000256" key="9">
    <source>
        <dbReference type="ARBA" id="ARBA00023065"/>
    </source>
</evidence>
<evidence type="ECO:0000256" key="5">
    <source>
        <dbReference type="ARBA" id="ARBA00022692"/>
    </source>
</evidence>
<protein>
    <submittedName>
        <fullName evidence="14">TMEM175 family protein</fullName>
    </submittedName>
</protein>
<feature type="transmembrane region" description="Helical" evidence="13">
    <location>
        <begin position="147"/>
        <end position="180"/>
    </location>
</feature>
<organism evidence="14 15">
    <name type="scientific">Sphingomonas hankyongi</name>
    <dbReference type="NCBI Taxonomy" id="2908209"/>
    <lineage>
        <taxon>Bacteria</taxon>
        <taxon>Pseudomonadati</taxon>
        <taxon>Pseudomonadota</taxon>
        <taxon>Alphaproteobacteria</taxon>
        <taxon>Sphingomonadales</taxon>
        <taxon>Sphingomonadaceae</taxon>
        <taxon>Sphingomonas</taxon>
    </lineage>
</organism>
<evidence type="ECO:0000256" key="11">
    <source>
        <dbReference type="ARBA" id="ARBA00023303"/>
    </source>
</evidence>
<evidence type="ECO:0000256" key="8">
    <source>
        <dbReference type="ARBA" id="ARBA00022989"/>
    </source>
</evidence>
<comment type="caution">
    <text evidence="14">The sequence shown here is derived from an EMBL/GenBank/DDBJ whole genome shotgun (WGS) entry which is preliminary data.</text>
</comment>
<keyword evidence="6" id="KW-0631">Potassium channel</keyword>
<dbReference type="Proteomes" id="UP001165342">
    <property type="component" value="Unassembled WGS sequence"/>
</dbReference>
<evidence type="ECO:0000256" key="6">
    <source>
        <dbReference type="ARBA" id="ARBA00022826"/>
    </source>
</evidence>
<evidence type="ECO:0000256" key="3">
    <source>
        <dbReference type="ARBA" id="ARBA00022448"/>
    </source>
</evidence>
<evidence type="ECO:0000256" key="4">
    <source>
        <dbReference type="ARBA" id="ARBA00022538"/>
    </source>
</evidence>